<dbReference type="PANTHER" id="PTHR38122:SF1">
    <property type="entry name" value="GLYCOPROTEIN X"/>
    <property type="match status" value="1"/>
</dbReference>
<dbReference type="EMBL" id="ML732432">
    <property type="protein sequence ID" value="KAB8067916.1"/>
    <property type="molecule type" value="Genomic_DNA"/>
</dbReference>
<feature type="compositionally biased region" description="Polar residues" evidence="1">
    <location>
        <begin position="458"/>
        <end position="468"/>
    </location>
</feature>
<feature type="chain" id="PRO_5024920341" evidence="2">
    <location>
        <begin position="22"/>
        <end position="830"/>
    </location>
</feature>
<name>A0A5N5WHJ7_9EURO</name>
<feature type="region of interest" description="Disordered" evidence="1">
    <location>
        <begin position="368"/>
        <end position="391"/>
    </location>
</feature>
<proteinExistence type="predicted"/>
<sequence>MESRLSVYLYLFAGLLPLIYGDISSAALNEHTGTSLIYVTFTNDAKGGNHPNTPGISFHSEVQPLQRRQAKTITITSTSTDTTDCGCTESTAWVSTASVSSSLPPALTTTESTAYESPIPTVSTVLPVPVPSTTWTDSAGSSAGWMTPTAGGPISTVTVWATRTAYTTTTDTITDLSTISVMKSTTVTLPVVTTVSEAISDITTSYITASYITTSYITTSIRLDGNIITIPTTRTILRTTTATATDGRLHETTTVTRTAATPTGTQQLSAEDPTTVTATVMQGTQSSSIPAASGGPPLPVTPGPEQRSGTPTTSTVTVDRTVLVQESYTGTITATAPPPADQTLWAVNPTTVTITFPESTQSWSVPAAVEAPPSPVTPVPEEQSGVPLSPNITVDRTTLRQGGYTSIATVTALPTEDRNLPAEDRTTRAITILESTQLSLRPVASEAPPSLATPVPEEQSSVPMGSDSNIDRTARIQESYTGTLTAIRPTGASSTPLSTEQVPTLSICPTRVTNPTYTPPTPLPTDYTWGCPPGYLCHPRKTALDGHCNFEAGPPADTYICRPEECIPRPPLLSPQYWGTPVWSNEISTFNISPGYFNLNPSRFGLTYGIFRFPIGHQLGSREQPATVPGQCYDECNDAMLEAESEGKTRQLCHQGSPFKQLLHDCQSCQGAFNNTRTQTSQLPDFQQFLHYCDTLPGSSSTPSPSTRTGATAKGVQNSDVADYNSLGALSSMPTTQSAAASTGPGAQFNRSITPATQRGTYGGLSVSPTAVSTLLSGGSAAPKETSESGAPVPPTTTANLFYGAATMRLMPAEWTLWVMSSTVLLADLL</sequence>
<feature type="region of interest" description="Disordered" evidence="1">
    <location>
        <begin position="440"/>
        <end position="502"/>
    </location>
</feature>
<dbReference type="PANTHER" id="PTHR38122">
    <property type="entry name" value="GLYCOPROTEIN X"/>
    <property type="match status" value="1"/>
</dbReference>
<dbReference type="Proteomes" id="UP000326565">
    <property type="component" value="Unassembled WGS sequence"/>
</dbReference>
<feature type="compositionally biased region" description="Polar residues" evidence="1">
    <location>
        <begin position="491"/>
        <end position="502"/>
    </location>
</feature>
<gene>
    <name evidence="3" type="ORF">BDV29DRAFT_162889</name>
</gene>
<feature type="region of interest" description="Disordered" evidence="1">
    <location>
        <begin position="285"/>
        <end position="315"/>
    </location>
</feature>
<evidence type="ECO:0000313" key="4">
    <source>
        <dbReference type="Proteomes" id="UP000326565"/>
    </source>
</evidence>
<organism evidence="3 4">
    <name type="scientific">Aspergillus leporis</name>
    <dbReference type="NCBI Taxonomy" id="41062"/>
    <lineage>
        <taxon>Eukaryota</taxon>
        <taxon>Fungi</taxon>
        <taxon>Dikarya</taxon>
        <taxon>Ascomycota</taxon>
        <taxon>Pezizomycotina</taxon>
        <taxon>Eurotiomycetes</taxon>
        <taxon>Eurotiomycetidae</taxon>
        <taxon>Eurotiales</taxon>
        <taxon>Aspergillaceae</taxon>
        <taxon>Aspergillus</taxon>
        <taxon>Aspergillus subgen. Circumdati</taxon>
    </lineage>
</organism>
<feature type="region of interest" description="Disordered" evidence="1">
    <location>
        <begin position="697"/>
        <end position="716"/>
    </location>
</feature>
<feature type="compositionally biased region" description="Low complexity" evidence="1">
    <location>
        <begin position="697"/>
        <end position="713"/>
    </location>
</feature>
<keyword evidence="2" id="KW-0732">Signal</keyword>
<protein>
    <submittedName>
        <fullName evidence="3">Uncharacterized protein</fullName>
    </submittedName>
</protein>
<reference evidence="3 4" key="1">
    <citation type="submission" date="2019-04" db="EMBL/GenBank/DDBJ databases">
        <title>Friends and foes A comparative genomics study of 23 Aspergillus species from section Flavi.</title>
        <authorList>
            <consortium name="DOE Joint Genome Institute"/>
            <person name="Kjaerbolling I."/>
            <person name="Vesth T."/>
            <person name="Frisvad J.C."/>
            <person name="Nybo J.L."/>
            <person name="Theobald S."/>
            <person name="Kildgaard S."/>
            <person name="Isbrandt T."/>
            <person name="Kuo A."/>
            <person name="Sato A."/>
            <person name="Lyhne E.K."/>
            <person name="Kogle M.E."/>
            <person name="Wiebenga A."/>
            <person name="Kun R.S."/>
            <person name="Lubbers R.J."/>
            <person name="Makela M.R."/>
            <person name="Barry K."/>
            <person name="Chovatia M."/>
            <person name="Clum A."/>
            <person name="Daum C."/>
            <person name="Haridas S."/>
            <person name="He G."/>
            <person name="LaButti K."/>
            <person name="Lipzen A."/>
            <person name="Mondo S."/>
            <person name="Riley R."/>
            <person name="Salamov A."/>
            <person name="Simmons B.A."/>
            <person name="Magnuson J.K."/>
            <person name="Henrissat B."/>
            <person name="Mortensen U.H."/>
            <person name="Larsen T.O."/>
            <person name="Devries R.P."/>
            <person name="Grigoriev I.V."/>
            <person name="Machida M."/>
            <person name="Baker S.E."/>
            <person name="Andersen M.R."/>
        </authorList>
    </citation>
    <scope>NUCLEOTIDE SEQUENCE [LARGE SCALE GENOMIC DNA]</scope>
    <source>
        <strain evidence="3 4">CBS 151.66</strain>
    </source>
</reference>
<evidence type="ECO:0000256" key="1">
    <source>
        <dbReference type="SAM" id="MobiDB-lite"/>
    </source>
</evidence>
<evidence type="ECO:0000313" key="3">
    <source>
        <dbReference type="EMBL" id="KAB8067916.1"/>
    </source>
</evidence>
<dbReference type="AlphaFoldDB" id="A0A5N5WHJ7"/>
<feature type="signal peptide" evidence="2">
    <location>
        <begin position="1"/>
        <end position="21"/>
    </location>
</feature>
<accession>A0A5N5WHJ7</accession>
<keyword evidence="4" id="KW-1185">Reference proteome</keyword>
<feature type="region of interest" description="Disordered" evidence="1">
    <location>
        <begin position="776"/>
        <end position="796"/>
    </location>
</feature>
<feature type="compositionally biased region" description="Low complexity" evidence="1">
    <location>
        <begin position="286"/>
        <end position="295"/>
    </location>
</feature>
<evidence type="ECO:0000256" key="2">
    <source>
        <dbReference type="SAM" id="SignalP"/>
    </source>
</evidence>
<dbReference type="OrthoDB" id="5414836at2759"/>